<dbReference type="InterPro" id="IPR023566">
    <property type="entry name" value="PPIase_Fpr3/Fpr4-like"/>
</dbReference>
<comment type="caution">
    <text evidence="8">The sequence shown here is derived from an EMBL/GenBank/DDBJ whole genome shotgun (WGS) entry which is preliminary data.</text>
</comment>
<dbReference type="Gene3D" id="2.60.120.340">
    <property type="entry name" value="Nucleoplasmin core domain"/>
    <property type="match status" value="1"/>
</dbReference>
<gene>
    <name evidence="8" type="ORF">RB653_000729</name>
</gene>
<dbReference type="PANTHER" id="PTHR43811">
    <property type="entry name" value="FKBP-TYPE PEPTIDYL-PROLYL CIS-TRANS ISOMERASE FKPA"/>
    <property type="match status" value="1"/>
</dbReference>
<dbReference type="GO" id="GO:0005730">
    <property type="term" value="C:nucleolus"/>
    <property type="evidence" value="ECO:0007669"/>
    <property type="project" value="TreeGrafter"/>
</dbReference>
<evidence type="ECO:0000313" key="9">
    <source>
        <dbReference type="Proteomes" id="UP001344447"/>
    </source>
</evidence>
<dbReference type="PANTHER" id="PTHR43811:SF19">
    <property type="entry name" value="39 KDA FK506-BINDING NUCLEAR PROTEIN"/>
    <property type="match status" value="1"/>
</dbReference>
<dbReference type="GO" id="GO:0000785">
    <property type="term" value="C:chromatin"/>
    <property type="evidence" value="ECO:0007669"/>
    <property type="project" value="TreeGrafter"/>
</dbReference>
<feature type="compositionally biased region" description="Basic and acidic residues" evidence="6">
    <location>
        <begin position="165"/>
        <end position="180"/>
    </location>
</feature>
<dbReference type="PROSITE" id="PS50059">
    <property type="entry name" value="FKBP_PPIASE"/>
    <property type="match status" value="1"/>
</dbReference>
<feature type="compositionally biased region" description="Low complexity" evidence="6">
    <location>
        <begin position="218"/>
        <end position="229"/>
    </location>
</feature>
<dbReference type="Gene3D" id="3.10.50.40">
    <property type="match status" value="1"/>
</dbReference>
<dbReference type="Proteomes" id="UP001344447">
    <property type="component" value="Unassembled WGS sequence"/>
</dbReference>
<keyword evidence="3 5" id="KW-0697">Rotamase</keyword>
<dbReference type="SUPFAM" id="SSF54534">
    <property type="entry name" value="FKBP-like"/>
    <property type="match status" value="1"/>
</dbReference>
<organism evidence="8 9">
    <name type="scientific">Dictyostelium firmibasis</name>
    <dbReference type="NCBI Taxonomy" id="79012"/>
    <lineage>
        <taxon>Eukaryota</taxon>
        <taxon>Amoebozoa</taxon>
        <taxon>Evosea</taxon>
        <taxon>Eumycetozoa</taxon>
        <taxon>Dictyostelia</taxon>
        <taxon>Dictyosteliales</taxon>
        <taxon>Dictyosteliaceae</taxon>
        <taxon>Dictyostelium</taxon>
    </lineage>
</organism>
<keyword evidence="9" id="KW-1185">Reference proteome</keyword>
<dbReference type="InterPro" id="IPR041232">
    <property type="entry name" value="NPL"/>
</dbReference>
<comment type="catalytic activity">
    <reaction evidence="1 5">
        <text>[protein]-peptidylproline (omega=180) = [protein]-peptidylproline (omega=0)</text>
        <dbReference type="Rhea" id="RHEA:16237"/>
        <dbReference type="Rhea" id="RHEA-COMP:10747"/>
        <dbReference type="Rhea" id="RHEA-COMP:10748"/>
        <dbReference type="ChEBI" id="CHEBI:83833"/>
        <dbReference type="ChEBI" id="CHEBI:83834"/>
        <dbReference type="EC" id="5.2.1.8"/>
    </reaction>
</comment>
<dbReference type="InterPro" id="IPR001179">
    <property type="entry name" value="PPIase_FKBP_dom"/>
</dbReference>
<dbReference type="Pfam" id="PF17800">
    <property type="entry name" value="NPL"/>
    <property type="match status" value="1"/>
</dbReference>
<dbReference type="FunFam" id="3.10.50.40:FF:000006">
    <property type="entry name" value="Peptidyl-prolyl cis-trans isomerase"/>
    <property type="match status" value="1"/>
</dbReference>
<feature type="region of interest" description="Disordered" evidence="6">
    <location>
        <begin position="96"/>
        <end position="145"/>
    </location>
</feature>
<evidence type="ECO:0000313" key="8">
    <source>
        <dbReference type="EMBL" id="KAK5580705.1"/>
    </source>
</evidence>
<evidence type="ECO:0000256" key="1">
    <source>
        <dbReference type="ARBA" id="ARBA00000971"/>
    </source>
</evidence>
<proteinExistence type="predicted"/>
<dbReference type="EMBL" id="JAVFKY010000002">
    <property type="protein sequence ID" value="KAK5580705.1"/>
    <property type="molecule type" value="Genomic_DNA"/>
</dbReference>
<reference evidence="8 9" key="1">
    <citation type="submission" date="2023-11" db="EMBL/GenBank/DDBJ databases">
        <title>Dfirmibasis_genome.</title>
        <authorList>
            <person name="Edelbroek B."/>
            <person name="Kjellin J."/>
            <person name="Jerlstrom-Hultqvist J."/>
            <person name="Soderbom F."/>
        </authorList>
    </citation>
    <scope>NUCLEOTIDE SEQUENCE [LARGE SCALE GENOMIC DNA]</scope>
    <source>
        <strain evidence="8 9">TNS-C-14</strain>
    </source>
</reference>
<dbReference type="EC" id="5.2.1.8" evidence="2 5"/>
<evidence type="ECO:0000256" key="6">
    <source>
        <dbReference type="SAM" id="MobiDB-lite"/>
    </source>
</evidence>
<dbReference type="Pfam" id="PF00254">
    <property type="entry name" value="FKBP_C"/>
    <property type="match status" value="1"/>
</dbReference>
<dbReference type="GO" id="GO:0003755">
    <property type="term" value="F:peptidyl-prolyl cis-trans isomerase activity"/>
    <property type="evidence" value="ECO:0007669"/>
    <property type="project" value="UniProtKB-KW"/>
</dbReference>
<feature type="region of interest" description="Disordered" evidence="6">
    <location>
        <begin position="165"/>
        <end position="229"/>
    </location>
</feature>
<keyword evidence="4 5" id="KW-0413">Isomerase</keyword>
<dbReference type="InterPro" id="IPR046357">
    <property type="entry name" value="PPIase_dom_sf"/>
</dbReference>
<name>A0AAN7U390_9MYCE</name>
<evidence type="ECO:0000259" key="7">
    <source>
        <dbReference type="PROSITE" id="PS50059"/>
    </source>
</evidence>
<feature type="domain" description="PPIase FKBP-type" evidence="7">
    <location>
        <begin position="265"/>
        <end position="351"/>
    </location>
</feature>
<accession>A0AAN7U390</accession>
<sequence length="352" mass="38426">MFWGIEISKVPVKVTPAFDLHITTACLSAVAKDTGRNVIQVKYDGKTYSLCSLKLGGIEHSTLDTIFEEGKEIEFSVSGNNTICLTGYFVDSMFGEDEEGNEEDDDEEEEGEEDEDEEMEGEDEDDEEEDEEEEDEEDDEDDEVEAALEQQILEQALKRKAQIEADKNKQQKKPKQEEPVKQTTPVKQQTPPAKPATPVTAKQTTPTKPATNAVAKQATPTKPVEAAAKPVAAEKKKPVSSIVTLPSGLQYEDIVVGSGPSPKSGKKVSVKYIGKLTNGKTFDSSLRTPFSFRIGIREVIRGWDIGVASMKVGGKRRLTIPSDLAYGKSGAPPTIPPNATLIFDVELVSCAQ</sequence>
<evidence type="ECO:0000256" key="2">
    <source>
        <dbReference type="ARBA" id="ARBA00013194"/>
    </source>
</evidence>
<protein>
    <recommendedName>
        <fullName evidence="2 5">peptidylprolyl isomerase</fullName>
        <ecNumber evidence="2 5">5.2.1.8</ecNumber>
    </recommendedName>
</protein>
<dbReference type="AlphaFoldDB" id="A0AAN7U390"/>
<evidence type="ECO:0000256" key="4">
    <source>
        <dbReference type="ARBA" id="ARBA00023235"/>
    </source>
</evidence>
<evidence type="ECO:0000256" key="3">
    <source>
        <dbReference type="ARBA" id="ARBA00023110"/>
    </source>
</evidence>
<evidence type="ECO:0000256" key="5">
    <source>
        <dbReference type="PROSITE-ProRule" id="PRU00277"/>
    </source>
</evidence>
<dbReference type="PIRSF" id="PIRSF001473">
    <property type="entry name" value="FK506-bp_FPR3"/>
    <property type="match status" value="1"/>
</dbReference>
<feature type="compositionally biased region" description="Low complexity" evidence="6">
    <location>
        <begin position="187"/>
        <end position="211"/>
    </location>
</feature>